<evidence type="ECO:0000256" key="4">
    <source>
        <dbReference type="ARBA" id="ARBA00022630"/>
    </source>
</evidence>
<dbReference type="EMBL" id="JAJJHW010002585">
    <property type="protein sequence ID" value="KAH8371764.1"/>
    <property type="molecule type" value="Genomic_DNA"/>
</dbReference>
<organism evidence="8 9">
    <name type="scientific">Drosophila rubida</name>
    <dbReference type="NCBI Taxonomy" id="30044"/>
    <lineage>
        <taxon>Eukaryota</taxon>
        <taxon>Metazoa</taxon>
        <taxon>Ecdysozoa</taxon>
        <taxon>Arthropoda</taxon>
        <taxon>Hexapoda</taxon>
        <taxon>Insecta</taxon>
        <taxon>Pterygota</taxon>
        <taxon>Neoptera</taxon>
        <taxon>Endopterygota</taxon>
        <taxon>Diptera</taxon>
        <taxon>Brachycera</taxon>
        <taxon>Muscomorpha</taxon>
        <taxon>Ephydroidea</taxon>
        <taxon>Drosophilidae</taxon>
        <taxon>Drosophila</taxon>
    </lineage>
</organism>
<comment type="caution">
    <text evidence="8">The sequence shown here is derived from an EMBL/GenBank/DDBJ whole genome shotgun (WGS) entry which is preliminary data.</text>
</comment>
<evidence type="ECO:0000256" key="3">
    <source>
        <dbReference type="ARBA" id="ARBA00006743"/>
    </source>
</evidence>
<accession>A0AAD4PL46</accession>
<reference evidence="8" key="1">
    <citation type="journal article" date="2021" name="Mol. Ecol. Resour.">
        <title>Phylogenomic analyses of the genus Drosophila reveals genomic signals of climate adaptation.</title>
        <authorList>
            <person name="Li F."/>
            <person name="Rane R.V."/>
            <person name="Luria V."/>
            <person name="Xiong Z."/>
            <person name="Chen J."/>
            <person name="Li Z."/>
            <person name="Catullo R.A."/>
            <person name="Griffin P.C."/>
            <person name="Schiffer M."/>
            <person name="Pearce S."/>
            <person name="Lee S.F."/>
            <person name="McElroy K."/>
            <person name="Stocker A."/>
            <person name="Shirriffs J."/>
            <person name="Cockerell F."/>
            <person name="Coppin C."/>
            <person name="Sgro C.M."/>
            <person name="Karger A."/>
            <person name="Cain J.W."/>
            <person name="Weber J.A."/>
            <person name="Santpere G."/>
            <person name="Kirschner M.W."/>
            <person name="Hoffmann A.A."/>
            <person name="Oakeshott J.G."/>
            <person name="Zhang G."/>
        </authorList>
    </citation>
    <scope>NUCLEOTIDE SEQUENCE</scope>
    <source>
        <strain evidence="8">BGI-SZ-2011g</strain>
    </source>
</reference>
<evidence type="ECO:0000313" key="8">
    <source>
        <dbReference type="EMBL" id="KAH8371764.1"/>
    </source>
</evidence>
<dbReference type="AlphaFoldDB" id="A0AAD4PL46"/>
<evidence type="ECO:0000313" key="9">
    <source>
        <dbReference type="Proteomes" id="UP001200034"/>
    </source>
</evidence>
<evidence type="ECO:0000256" key="1">
    <source>
        <dbReference type="ARBA" id="ARBA00001974"/>
    </source>
</evidence>
<dbReference type="Pfam" id="PF02219">
    <property type="entry name" value="MTHFR"/>
    <property type="match status" value="1"/>
</dbReference>
<dbReference type="Proteomes" id="UP001200034">
    <property type="component" value="Unassembled WGS sequence"/>
</dbReference>
<dbReference type="GO" id="GO:0035999">
    <property type="term" value="P:tetrahydrofolate interconversion"/>
    <property type="evidence" value="ECO:0007669"/>
    <property type="project" value="TreeGrafter"/>
</dbReference>
<comment type="similarity">
    <text evidence="3">Belongs to the methylenetetrahydrofolate reductase family.</text>
</comment>
<dbReference type="GO" id="GO:0009086">
    <property type="term" value="P:methionine biosynthetic process"/>
    <property type="evidence" value="ECO:0007669"/>
    <property type="project" value="TreeGrafter"/>
</dbReference>
<dbReference type="InterPro" id="IPR003171">
    <property type="entry name" value="Mehydrof_redctse-like"/>
</dbReference>
<dbReference type="CDD" id="cd00537">
    <property type="entry name" value="MTHFR"/>
    <property type="match status" value="1"/>
</dbReference>
<dbReference type="GO" id="GO:0071949">
    <property type="term" value="F:FAD binding"/>
    <property type="evidence" value="ECO:0007669"/>
    <property type="project" value="TreeGrafter"/>
</dbReference>
<dbReference type="InterPro" id="IPR029041">
    <property type="entry name" value="FAD-linked_oxidoreductase-like"/>
</dbReference>
<dbReference type="Gene3D" id="3.20.20.220">
    <property type="match status" value="1"/>
</dbReference>
<sequence length="377" mass="42692">MCFNLNRIQPAITLLRSITALSRTQYQNHFPTLDKYQLYCSKRLCTSEAGDSTMNAPKLPWAKFNPCFEFTDAQKQLCLGDPNIADIIAEKTARKEFFYGIETRALSKRLTACLDFNMFLPQVPDFISIVWTRRFSEALEVTTMRNLPNIQMIPILTPHIPAMPHLTVHRVTQKDLNDFCDLNLSNVLVLRGDHFAEGQEYNYAYEAVKYLRCVRGKSLAIAVAGYPEGYTNLQVGPRDKAVDIEYLKMKIDAGANLIITQLCYSGEKIVQFVRDARSAGITAPILVGSVVPHSFCNYLNIERLTGVSLSPEGRGEMVQLSNDDSKVKDYFVQLMVRNIEHVLNAGLGIYGFQFFTLNHFEPIVEVLRKLCSRGIPK</sequence>
<dbReference type="SUPFAM" id="SSF51730">
    <property type="entry name" value="FAD-linked oxidoreductase"/>
    <property type="match status" value="1"/>
</dbReference>
<name>A0AAD4PL46_9MUSC</name>
<proteinExistence type="inferred from homology"/>
<evidence type="ECO:0000256" key="7">
    <source>
        <dbReference type="RuleBase" id="RU004254"/>
    </source>
</evidence>
<dbReference type="GO" id="GO:0004489">
    <property type="term" value="F:methylenetetrahydrofolate reductase [NAD(P)H] activity"/>
    <property type="evidence" value="ECO:0007669"/>
    <property type="project" value="InterPro"/>
</dbReference>
<dbReference type="GO" id="GO:0005829">
    <property type="term" value="C:cytosol"/>
    <property type="evidence" value="ECO:0007669"/>
    <property type="project" value="TreeGrafter"/>
</dbReference>
<keyword evidence="5" id="KW-0274">FAD</keyword>
<dbReference type="PANTHER" id="PTHR45754">
    <property type="entry name" value="METHYLENETETRAHYDROFOLATE REDUCTASE"/>
    <property type="match status" value="1"/>
</dbReference>
<evidence type="ECO:0008006" key="10">
    <source>
        <dbReference type="Google" id="ProtNLM"/>
    </source>
</evidence>
<dbReference type="PANTHER" id="PTHR45754:SF3">
    <property type="entry name" value="METHYLENETETRAHYDROFOLATE REDUCTASE (NADPH)"/>
    <property type="match status" value="1"/>
</dbReference>
<keyword evidence="6" id="KW-0560">Oxidoreductase</keyword>
<comment type="pathway">
    <text evidence="2 7">One-carbon metabolism; tetrahydrofolate interconversion.</text>
</comment>
<evidence type="ECO:0000256" key="5">
    <source>
        <dbReference type="ARBA" id="ARBA00022827"/>
    </source>
</evidence>
<evidence type="ECO:0000256" key="6">
    <source>
        <dbReference type="ARBA" id="ARBA00023002"/>
    </source>
</evidence>
<comment type="cofactor">
    <cofactor evidence="1">
        <name>FAD</name>
        <dbReference type="ChEBI" id="CHEBI:57692"/>
    </cofactor>
</comment>
<protein>
    <recommendedName>
        <fullName evidence="10">Methylenetetrahydrofolate reductase (NAD(P)H)</fullName>
    </recommendedName>
</protein>
<keyword evidence="9" id="KW-1185">Reference proteome</keyword>
<gene>
    <name evidence="8" type="ORF">KR093_008792</name>
</gene>
<keyword evidence="4" id="KW-0285">Flavoprotein</keyword>
<evidence type="ECO:0000256" key="2">
    <source>
        <dbReference type="ARBA" id="ARBA00004777"/>
    </source>
</evidence>